<feature type="compositionally biased region" description="Pro residues" evidence="2">
    <location>
        <begin position="58"/>
        <end position="67"/>
    </location>
</feature>
<protein>
    <submittedName>
        <fullName evidence="3">Uncharacterized protein</fullName>
    </submittedName>
</protein>
<dbReference type="Proteomes" id="UP000604391">
    <property type="component" value="Unassembled WGS sequence"/>
</dbReference>
<evidence type="ECO:0000313" key="4">
    <source>
        <dbReference type="Proteomes" id="UP000604391"/>
    </source>
</evidence>
<comment type="caution">
    <text evidence="3">The sequence shown here is derived from an EMBL/GenBank/DDBJ whole genome shotgun (WGS) entry which is preliminary data.</text>
</comment>
<keyword evidence="4" id="KW-1185">Reference proteome</keyword>
<proteinExistence type="predicted"/>
<feature type="region of interest" description="Disordered" evidence="2">
    <location>
        <begin position="15"/>
        <end position="94"/>
    </location>
</feature>
<feature type="compositionally biased region" description="Acidic residues" evidence="2">
    <location>
        <begin position="20"/>
        <end position="51"/>
    </location>
</feature>
<gene>
    <name evidence="3" type="ORF">H1011_01130</name>
</gene>
<dbReference type="EMBL" id="DVAD01000007">
    <property type="protein sequence ID" value="HIJ99410.1"/>
    <property type="molecule type" value="Genomic_DNA"/>
</dbReference>
<dbReference type="AlphaFoldDB" id="A0A832UZR5"/>
<evidence type="ECO:0000256" key="1">
    <source>
        <dbReference type="SAM" id="Coils"/>
    </source>
</evidence>
<accession>A0A832UZR5</accession>
<evidence type="ECO:0000256" key="2">
    <source>
        <dbReference type="SAM" id="MobiDB-lite"/>
    </source>
</evidence>
<name>A0A832UZR5_9ARCH</name>
<organism evidence="3 4">
    <name type="scientific">Candidatus Undinarchaeum marinum</name>
    <dbReference type="NCBI Taxonomy" id="2756141"/>
    <lineage>
        <taxon>Archaea</taxon>
        <taxon>Candidatus Undinarchaeota</taxon>
        <taxon>Candidatus Undinarchaeia</taxon>
        <taxon>Candidatus Undinarchaeales</taxon>
        <taxon>Candidatus Undinarchaeaceae</taxon>
        <taxon>Candidatus Undinarchaeum</taxon>
    </lineage>
</organism>
<sequence length="156" mass="17679">MGVRALLSGIFKKIKGRFSDEDDLEDELGSDEDLEDDLPEDEEDDEDDLDDLNEKPEPSPTPPPSTKPPVSESPLTPSPQAQKVSSVPHDSEKISTELATIRTKIDLLESHLQNIESKEALYKSEADRYMQYLTYISDKLDNLAREHAELERLIRQ</sequence>
<reference evidence="3 4" key="1">
    <citation type="journal article" name="Nat. Commun.">
        <title>Undinarchaeota illuminate DPANN phylogeny and the impact of gene transfer on archaeal evolution.</title>
        <authorList>
            <person name="Dombrowski N."/>
            <person name="Williams T.A."/>
            <person name="Sun J."/>
            <person name="Woodcroft B.J."/>
            <person name="Lee J.H."/>
            <person name="Minh B.Q."/>
            <person name="Rinke C."/>
            <person name="Spang A."/>
        </authorList>
    </citation>
    <scope>NUCLEOTIDE SEQUENCE [LARGE SCALE GENOMIC DNA]</scope>
    <source>
        <strain evidence="3">MAG_bin17</strain>
    </source>
</reference>
<keyword evidence="1" id="KW-0175">Coiled coil</keyword>
<feature type="coiled-coil region" evidence="1">
    <location>
        <begin position="98"/>
        <end position="156"/>
    </location>
</feature>
<evidence type="ECO:0000313" key="3">
    <source>
        <dbReference type="EMBL" id="HIJ99410.1"/>
    </source>
</evidence>